<sequence>MQMPEGEPHPSTLPGFRGRRDPERSVTRSRSGRKKKRVEFEDVQPQDIPNPTEDNFPRRCITQLPDGVSHIYYTGKELTPYKEWERQHCTFEDVLDRRNPREDDITIARAFILFMMGHLWFQTANDTVPLGYLAAVNDLDLAAQYDWGSAILASLYHGLDTAVTTGGAITEFVQLLSVTGEVRIPLDPLLSMSPHISPATLHEMRQAGFVDCEQFMSARDAQRIQEVEEELVIARRQIESIDHQLYAHDLQLRRGHDVRVVPLPPGGGTRMRQRGSGPRTRGGSTSRRGRGTRDDSE</sequence>
<accession>A0A7J7MLS8</accession>
<evidence type="ECO:0000313" key="2">
    <source>
        <dbReference type="EMBL" id="KAF6155772.1"/>
    </source>
</evidence>
<feature type="compositionally biased region" description="Low complexity" evidence="1">
    <location>
        <begin position="274"/>
        <end position="286"/>
    </location>
</feature>
<dbReference type="AlphaFoldDB" id="A0A7J7MLS8"/>
<evidence type="ECO:0000256" key="1">
    <source>
        <dbReference type="SAM" id="MobiDB-lite"/>
    </source>
</evidence>
<proteinExistence type="predicted"/>
<reference evidence="2 3" key="1">
    <citation type="journal article" date="2020" name="IScience">
        <title>Genome Sequencing of the Endangered Kingdonia uniflora (Circaeasteraceae, Ranunculales) Reveals Potential Mechanisms of Evolutionary Specialization.</title>
        <authorList>
            <person name="Sun Y."/>
            <person name="Deng T."/>
            <person name="Zhang A."/>
            <person name="Moore M.J."/>
            <person name="Landis J.B."/>
            <person name="Lin N."/>
            <person name="Zhang H."/>
            <person name="Zhang X."/>
            <person name="Huang J."/>
            <person name="Zhang X."/>
            <person name="Sun H."/>
            <person name="Wang H."/>
        </authorList>
    </citation>
    <scope>NUCLEOTIDE SEQUENCE [LARGE SCALE GENOMIC DNA]</scope>
    <source>
        <strain evidence="2">TB1705</strain>
        <tissue evidence="2">Leaf</tissue>
    </source>
</reference>
<dbReference type="Proteomes" id="UP000541444">
    <property type="component" value="Unassembled WGS sequence"/>
</dbReference>
<protein>
    <recommendedName>
        <fullName evidence="4">Aminotransferase-like plant mobile domain-containing protein</fullName>
    </recommendedName>
</protein>
<feature type="region of interest" description="Disordered" evidence="1">
    <location>
        <begin position="1"/>
        <end position="57"/>
    </location>
</feature>
<evidence type="ECO:0008006" key="4">
    <source>
        <dbReference type="Google" id="ProtNLM"/>
    </source>
</evidence>
<keyword evidence="3" id="KW-1185">Reference proteome</keyword>
<name>A0A7J7MLS8_9MAGN</name>
<comment type="caution">
    <text evidence="2">The sequence shown here is derived from an EMBL/GenBank/DDBJ whole genome shotgun (WGS) entry which is preliminary data.</text>
</comment>
<gene>
    <name evidence="2" type="ORF">GIB67_007419</name>
</gene>
<dbReference type="EMBL" id="JACGCM010001403">
    <property type="protein sequence ID" value="KAF6155772.1"/>
    <property type="molecule type" value="Genomic_DNA"/>
</dbReference>
<feature type="region of interest" description="Disordered" evidence="1">
    <location>
        <begin position="257"/>
        <end position="297"/>
    </location>
</feature>
<evidence type="ECO:0000313" key="3">
    <source>
        <dbReference type="Proteomes" id="UP000541444"/>
    </source>
</evidence>
<organism evidence="2 3">
    <name type="scientific">Kingdonia uniflora</name>
    <dbReference type="NCBI Taxonomy" id="39325"/>
    <lineage>
        <taxon>Eukaryota</taxon>
        <taxon>Viridiplantae</taxon>
        <taxon>Streptophyta</taxon>
        <taxon>Embryophyta</taxon>
        <taxon>Tracheophyta</taxon>
        <taxon>Spermatophyta</taxon>
        <taxon>Magnoliopsida</taxon>
        <taxon>Ranunculales</taxon>
        <taxon>Circaeasteraceae</taxon>
        <taxon>Kingdonia</taxon>
    </lineage>
</organism>